<dbReference type="SUPFAM" id="SSF55347">
    <property type="entry name" value="Glyceraldehyde-3-phosphate dehydrogenase-like, C-terminal domain"/>
    <property type="match status" value="1"/>
</dbReference>
<evidence type="ECO:0000259" key="3">
    <source>
        <dbReference type="Pfam" id="PF16653"/>
    </source>
</evidence>
<dbReference type="PANTHER" id="PTHR11133:SF22">
    <property type="entry name" value="ALPHA-AMINOADIPIC SEMIALDEHYDE SYNTHASE, MITOCHONDRIAL"/>
    <property type="match status" value="1"/>
</dbReference>
<name>A0AAD7EQS6_9AGAR</name>
<protein>
    <recommendedName>
        <fullName evidence="3">Saccharopine dehydrogenase-like C-terminal domain-containing protein</fullName>
    </recommendedName>
</protein>
<evidence type="ECO:0000256" key="2">
    <source>
        <dbReference type="ARBA" id="ARBA00023154"/>
    </source>
</evidence>
<keyword evidence="1" id="KW-0560">Oxidoreductase</keyword>
<dbReference type="PANTHER" id="PTHR11133">
    <property type="entry name" value="SACCHAROPINE DEHYDROGENASE"/>
    <property type="match status" value="1"/>
</dbReference>
<evidence type="ECO:0000256" key="1">
    <source>
        <dbReference type="ARBA" id="ARBA00023002"/>
    </source>
</evidence>
<dbReference type="Gene3D" id="3.30.360.10">
    <property type="entry name" value="Dihydrodipicolinate Reductase, domain 2"/>
    <property type="match status" value="1"/>
</dbReference>
<evidence type="ECO:0000313" key="5">
    <source>
        <dbReference type="Proteomes" id="UP001218218"/>
    </source>
</evidence>
<keyword evidence="2" id="KW-0028">Amino-acid biosynthesis</keyword>
<feature type="domain" description="Saccharopine dehydrogenase-like C-terminal" evidence="3">
    <location>
        <begin position="93"/>
        <end position="207"/>
    </location>
</feature>
<accession>A0AAD7EQS6</accession>
<dbReference type="GO" id="GO:0019878">
    <property type="term" value="P:lysine biosynthetic process via aminoadipic acid"/>
    <property type="evidence" value="ECO:0007669"/>
    <property type="project" value="TreeGrafter"/>
</dbReference>
<comment type="caution">
    <text evidence="4">The sequence shown here is derived from an EMBL/GenBank/DDBJ whole genome shotgun (WGS) entry which is preliminary data.</text>
</comment>
<dbReference type="GO" id="GO:0005737">
    <property type="term" value="C:cytoplasm"/>
    <property type="evidence" value="ECO:0007669"/>
    <property type="project" value="TreeGrafter"/>
</dbReference>
<dbReference type="Pfam" id="PF16653">
    <property type="entry name" value="Sacchrp_dh_C"/>
    <property type="match status" value="1"/>
</dbReference>
<evidence type="ECO:0000313" key="4">
    <source>
        <dbReference type="EMBL" id="KAJ7347670.1"/>
    </source>
</evidence>
<organism evidence="4 5">
    <name type="scientific">Mycena albidolilacea</name>
    <dbReference type="NCBI Taxonomy" id="1033008"/>
    <lineage>
        <taxon>Eukaryota</taxon>
        <taxon>Fungi</taxon>
        <taxon>Dikarya</taxon>
        <taxon>Basidiomycota</taxon>
        <taxon>Agaricomycotina</taxon>
        <taxon>Agaricomycetes</taxon>
        <taxon>Agaricomycetidae</taxon>
        <taxon>Agaricales</taxon>
        <taxon>Marasmiineae</taxon>
        <taxon>Mycenaceae</taxon>
        <taxon>Mycena</taxon>
    </lineage>
</organism>
<dbReference type="AlphaFoldDB" id="A0AAD7EQS6"/>
<sequence>MAPDGLHRYIGYQASPLVLDVATADPTALEVAHNLIFSLVPYTHHAARRWNKPELDPLVRVLMADDFTIPTRTSTHAFCPKSASSAHQTSRRTPDCADNPLRYKFSWSPRGGLLGLLNSVSFLVNGAVTHVAGADLMVSAQLRAIALFVPLLEESPNRNSVLFRVFYRILEAHPVVRGMLQYVGFTASMAVLGKTAWLAADVKEWAGVAHLPVPGDITGLDRVLKQREDSDTS</sequence>
<dbReference type="EMBL" id="JARIHO010000018">
    <property type="protein sequence ID" value="KAJ7347670.1"/>
    <property type="molecule type" value="Genomic_DNA"/>
</dbReference>
<dbReference type="InterPro" id="IPR032095">
    <property type="entry name" value="Sacchrp_dh-like_C"/>
</dbReference>
<dbReference type="InterPro" id="IPR051168">
    <property type="entry name" value="AASS"/>
</dbReference>
<dbReference type="Proteomes" id="UP001218218">
    <property type="component" value="Unassembled WGS sequence"/>
</dbReference>
<gene>
    <name evidence="4" type="ORF">DFH08DRAFT_1000839</name>
</gene>
<keyword evidence="5" id="KW-1185">Reference proteome</keyword>
<keyword evidence="2" id="KW-0457">Lysine biosynthesis</keyword>
<dbReference type="GO" id="GO:0004753">
    <property type="term" value="F:saccharopine dehydrogenase activity"/>
    <property type="evidence" value="ECO:0007669"/>
    <property type="project" value="TreeGrafter"/>
</dbReference>
<reference evidence="4" key="1">
    <citation type="submission" date="2023-03" db="EMBL/GenBank/DDBJ databases">
        <title>Massive genome expansion in bonnet fungi (Mycena s.s.) driven by repeated elements and novel gene families across ecological guilds.</title>
        <authorList>
            <consortium name="Lawrence Berkeley National Laboratory"/>
            <person name="Harder C.B."/>
            <person name="Miyauchi S."/>
            <person name="Viragh M."/>
            <person name="Kuo A."/>
            <person name="Thoen E."/>
            <person name="Andreopoulos B."/>
            <person name="Lu D."/>
            <person name="Skrede I."/>
            <person name="Drula E."/>
            <person name="Henrissat B."/>
            <person name="Morin E."/>
            <person name="Kohler A."/>
            <person name="Barry K."/>
            <person name="LaButti K."/>
            <person name="Morin E."/>
            <person name="Salamov A."/>
            <person name="Lipzen A."/>
            <person name="Mereny Z."/>
            <person name="Hegedus B."/>
            <person name="Baldrian P."/>
            <person name="Stursova M."/>
            <person name="Weitz H."/>
            <person name="Taylor A."/>
            <person name="Grigoriev I.V."/>
            <person name="Nagy L.G."/>
            <person name="Martin F."/>
            <person name="Kauserud H."/>
        </authorList>
    </citation>
    <scope>NUCLEOTIDE SEQUENCE</scope>
    <source>
        <strain evidence="4">CBHHK002</strain>
    </source>
</reference>
<proteinExistence type="predicted"/>